<dbReference type="AlphaFoldDB" id="A0A8S4G8G2"/>
<dbReference type="EMBL" id="CAJHNJ030000097">
    <property type="protein sequence ID" value="CAG9135222.1"/>
    <property type="molecule type" value="Genomic_DNA"/>
</dbReference>
<dbReference type="PANTHER" id="PTHR24111">
    <property type="entry name" value="LEUCINE-RICH REPEAT-CONTAINING PROTEIN 34"/>
    <property type="match status" value="1"/>
</dbReference>
<reference evidence="2" key="1">
    <citation type="submission" date="2020-11" db="EMBL/GenBank/DDBJ databases">
        <authorList>
            <person name="Whiteford S."/>
        </authorList>
    </citation>
    <scope>NUCLEOTIDE SEQUENCE</scope>
</reference>
<gene>
    <name evidence="2" type="ORF">PLXY2_LOCUS13455</name>
</gene>
<dbReference type="SMART" id="SM00368">
    <property type="entry name" value="LRR_RI"/>
    <property type="match status" value="5"/>
</dbReference>
<keyword evidence="3" id="KW-1185">Reference proteome</keyword>
<evidence type="ECO:0000313" key="3">
    <source>
        <dbReference type="Proteomes" id="UP000653454"/>
    </source>
</evidence>
<dbReference type="Proteomes" id="UP000653454">
    <property type="component" value="Unassembled WGS sequence"/>
</dbReference>
<dbReference type="InterPro" id="IPR032675">
    <property type="entry name" value="LRR_dom_sf"/>
</dbReference>
<evidence type="ECO:0000256" key="1">
    <source>
        <dbReference type="ARBA" id="ARBA00022737"/>
    </source>
</evidence>
<dbReference type="InterPro" id="IPR052201">
    <property type="entry name" value="LRR-containing_regulator"/>
</dbReference>
<proteinExistence type="predicted"/>
<sequence length="490" mass="55680">MKLPYVVSSNTREAYATSSLMKESLGETSRRVRAEDFEWEEAVTPPPLSYLAVVALSQMFERLNPLDSILQKDRDLLMDLYPDSIPLKFSVPLIEDEHYWKRCLNSKFPTQKELGITFYKGRYLSMCLQEHLENANPDVFVEDDALELITLVSPHIYELKLRQLRMVRQPRPPPLTDEVVDRCPWSVPAVHHHIPLELVLNHLHNLKELTLVFGVNNLEENYEPRLFELSIADCESLCIGLENLQYFRALRINRSNLDCSKVKVILQRLVKKESIEELDFNHCKIGDHGMKALGGFISLHNNIKVVRIANNRFGAVGARGLAYALQMKPAAPIELIDLSLNQLCLESACALAAALVRCREKPQALLLNACGLEGASAEKIVGLLGLNRGLTRLDLAANDLSGAEETLLDALDQNRRLLKMDLRSTGVSEETEQKVCELLDRNRRLIGQETEPSEEIPPLYLNQPEYLVWEYHPDNPDHIPGRYPPRVPEV</sequence>
<keyword evidence="1" id="KW-0677">Repeat</keyword>
<dbReference type="Gene3D" id="3.80.10.10">
    <property type="entry name" value="Ribonuclease Inhibitor"/>
    <property type="match status" value="1"/>
</dbReference>
<dbReference type="SUPFAM" id="SSF52047">
    <property type="entry name" value="RNI-like"/>
    <property type="match status" value="1"/>
</dbReference>
<accession>A0A8S4G8G2</accession>
<evidence type="ECO:0000313" key="2">
    <source>
        <dbReference type="EMBL" id="CAG9135222.1"/>
    </source>
</evidence>
<protein>
    <submittedName>
        <fullName evidence="2">(diamondback moth) hypothetical protein</fullName>
    </submittedName>
</protein>
<name>A0A8S4G8G2_PLUXY</name>
<comment type="caution">
    <text evidence="2">The sequence shown here is derived from an EMBL/GenBank/DDBJ whole genome shotgun (WGS) entry which is preliminary data.</text>
</comment>
<organism evidence="2 3">
    <name type="scientific">Plutella xylostella</name>
    <name type="common">Diamondback moth</name>
    <name type="synonym">Plutella maculipennis</name>
    <dbReference type="NCBI Taxonomy" id="51655"/>
    <lineage>
        <taxon>Eukaryota</taxon>
        <taxon>Metazoa</taxon>
        <taxon>Ecdysozoa</taxon>
        <taxon>Arthropoda</taxon>
        <taxon>Hexapoda</taxon>
        <taxon>Insecta</taxon>
        <taxon>Pterygota</taxon>
        <taxon>Neoptera</taxon>
        <taxon>Endopterygota</taxon>
        <taxon>Lepidoptera</taxon>
        <taxon>Glossata</taxon>
        <taxon>Ditrysia</taxon>
        <taxon>Yponomeutoidea</taxon>
        <taxon>Plutellidae</taxon>
        <taxon>Plutella</taxon>
    </lineage>
</organism>
<dbReference type="PANTHER" id="PTHR24111:SF0">
    <property type="entry name" value="LEUCINE-RICH REPEAT-CONTAINING PROTEIN"/>
    <property type="match status" value="1"/>
</dbReference>